<comment type="similarity">
    <text evidence="2 6">Belongs to the PhoU family.</text>
</comment>
<dbReference type="FunFam" id="1.20.58.220:FF:000002">
    <property type="entry name" value="Phosphate-specific transport system accessory protein PhoU"/>
    <property type="match status" value="1"/>
</dbReference>
<dbReference type="Gene3D" id="1.20.58.220">
    <property type="entry name" value="Phosphate transport system protein phou homolog 2, domain 2"/>
    <property type="match status" value="2"/>
</dbReference>
<keyword evidence="5 6" id="KW-0592">Phosphate transport</keyword>
<reference evidence="8 9" key="1">
    <citation type="submission" date="2016-10" db="EMBL/GenBank/DDBJ databases">
        <authorList>
            <person name="de Groot N.N."/>
        </authorList>
    </citation>
    <scope>NUCLEOTIDE SEQUENCE [LARGE SCALE GENOMIC DNA]</scope>
    <source>
        <strain evidence="8 9">HLD2</strain>
    </source>
</reference>
<evidence type="ECO:0000256" key="2">
    <source>
        <dbReference type="ARBA" id="ARBA00008107"/>
    </source>
</evidence>
<feature type="domain" description="PhoU" evidence="7">
    <location>
        <begin position="129"/>
        <end position="214"/>
    </location>
</feature>
<dbReference type="GO" id="GO:0005737">
    <property type="term" value="C:cytoplasm"/>
    <property type="evidence" value="ECO:0007669"/>
    <property type="project" value="UniProtKB-SubCell"/>
</dbReference>
<sequence>MENKSYGQHISQQYNEELEDVRNRVLAMGGLVEQQLADAVTALVDGDVELGEQVITLDYQVNAFEVSIDEECSRILARRQPAASDLRLVVAVIKTITDLERIGDQAERVGRMSLRLAQGDAGRAHYSEIKHLGDHVRQMLHDALDALARMDPEAAVKVAREDIKVDKEYESLMRQLITYMMEDPRTITRVLDIMWSARALERVGDHARNICEYIIYLVMGKDVRHTSLERMEQEARGKR</sequence>
<dbReference type="STRING" id="415747.SAMN03097708_01389"/>
<evidence type="ECO:0000313" key="9">
    <source>
        <dbReference type="Proteomes" id="UP000199648"/>
    </source>
</evidence>
<evidence type="ECO:0000256" key="5">
    <source>
        <dbReference type="ARBA" id="ARBA00022592"/>
    </source>
</evidence>
<dbReference type="InterPro" id="IPR026022">
    <property type="entry name" value="PhoU_dom"/>
</dbReference>
<comment type="subcellular location">
    <subcellularLocation>
        <location evidence="1 6">Cytoplasm</location>
    </subcellularLocation>
</comment>
<evidence type="ECO:0000256" key="4">
    <source>
        <dbReference type="ARBA" id="ARBA00022490"/>
    </source>
</evidence>
<dbReference type="PANTHER" id="PTHR42930">
    <property type="entry name" value="PHOSPHATE-SPECIFIC TRANSPORT SYSTEM ACCESSORY PROTEIN PHOU"/>
    <property type="match status" value="1"/>
</dbReference>
<dbReference type="GO" id="GO:0030643">
    <property type="term" value="P:intracellular phosphate ion homeostasis"/>
    <property type="evidence" value="ECO:0007669"/>
    <property type="project" value="InterPro"/>
</dbReference>
<dbReference type="Proteomes" id="UP000199648">
    <property type="component" value="Unassembled WGS sequence"/>
</dbReference>
<evidence type="ECO:0000313" key="8">
    <source>
        <dbReference type="EMBL" id="SCZ57228.1"/>
    </source>
</evidence>
<dbReference type="Pfam" id="PF01895">
    <property type="entry name" value="PhoU"/>
    <property type="match status" value="2"/>
</dbReference>
<dbReference type="AlphaFoldDB" id="A0A1G5Q6I7"/>
<dbReference type="SUPFAM" id="SSF109755">
    <property type="entry name" value="PhoU-like"/>
    <property type="match status" value="1"/>
</dbReference>
<proteinExistence type="inferred from homology"/>
<protein>
    <recommendedName>
        <fullName evidence="6">Phosphate-specific transport system accessory protein PhoU</fullName>
    </recommendedName>
</protein>
<gene>
    <name evidence="8" type="ORF">SAMN03097708_01389</name>
</gene>
<dbReference type="InterPro" id="IPR038078">
    <property type="entry name" value="PhoU-like_sf"/>
</dbReference>
<name>A0A1G5Q6I7_9GAMM</name>
<dbReference type="GO" id="GO:0045936">
    <property type="term" value="P:negative regulation of phosphate metabolic process"/>
    <property type="evidence" value="ECO:0007669"/>
    <property type="project" value="InterPro"/>
</dbReference>
<dbReference type="InterPro" id="IPR028366">
    <property type="entry name" value="PhoU"/>
</dbReference>
<dbReference type="EMBL" id="FMWD01000004">
    <property type="protein sequence ID" value="SCZ57228.1"/>
    <property type="molecule type" value="Genomic_DNA"/>
</dbReference>
<feature type="domain" description="PhoU" evidence="7">
    <location>
        <begin position="26"/>
        <end position="110"/>
    </location>
</feature>
<accession>A0A1G5Q6I7</accession>
<keyword evidence="9" id="KW-1185">Reference proteome</keyword>
<keyword evidence="4 6" id="KW-0963">Cytoplasm</keyword>
<keyword evidence="3 6" id="KW-0813">Transport</keyword>
<dbReference type="FunFam" id="1.20.58.220:FF:000001">
    <property type="entry name" value="Phosphate-specific transport system accessory protein PhoU"/>
    <property type="match status" value="1"/>
</dbReference>
<evidence type="ECO:0000256" key="3">
    <source>
        <dbReference type="ARBA" id="ARBA00022448"/>
    </source>
</evidence>
<dbReference type="NCBIfam" id="TIGR02135">
    <property type="entry name" value="phoU_full"/>
    <property type="match status" value="1"/>
</dbReference>
<dbReference type="RefSeq" id="WP_092994504.1">
    <property type="nucleotide sequence ID" value="NZ_FMWD01000004.1"/>
</dbReference>
<comment type="function">
    <text evidence="6">Plays a role in the regulation of phosphate uptake.</text>
</comment>
<dbReference type="OrthoDB" id="9814256at2"/>
<dbReference type="PIRSF" id="PIRSF003107">
    <property type="entry name" value="PhoU"/>
    <property type="match status" value="1"/>
</dbReference>
<dbReference type="PANTHER" id="PTHR42930:SF3">
    <property type="entry name" value="PHOSPHATE-SPECIFIC TRANSPORT SYSTEM ACCESSORY PROTEIN PHOU"/>
    <property type="match status" value="1"/>
</dbReference>
<evidence type="ECO:0000256" key="6">
    <source>
        <dbReference type="PIRNR" id="PIRNR003107"/>
    </source>
</evidence>
<comment type="subunit">
    <text evidence="6">Homodimer.</text>
</comment>
<evidence type="ECO:0000256" key="1">
    <source>
        <dbReference type="ARBA" id="ARBA00004496"/>
    </source>
</evidence>
<dbReference type="GO" id="GO:0006817">
    <property type="term" value="P:phosphate ion transport"/>
    <property type="evidence" value="ECO:0007669"/>
    <property type="project" value="UniProtKB-KW"/>
</dbReference>
<organism evidence="8 9">
    <name type="scientific">Thiohalomonas denitrificans</name>
    <dbReference type="NCBI Taxonomy" id="415747"/>
    <lineage>
        <taxon>Bacteria</taxon>
        <taxon>Pseudomonadati</taxon>
        <taxon>Pseudomonadota</taxon>
        <taxon>Gammaproteobacteria</taxon>
        <taxon>Thiohalomonadales</taxon>
        <taxon>Thiohalomonadaceae</taxon>
        <taxon>Thiohalomonas</taxon>
    </lineage>
</organism>
<evidence type="ECO:0000259" key="7">
    <source>
        <dbReference type="Pfam" id="PF01895"/>
    </source>
</evidence>